<evidence type="ECO:0000256" key="3">
    <source>
        <dbReference type="ARBA" id="ARBA00022679"/>
    </source>
</evidence>
<dbReference type="GO" id="GO:0010468">
    <property type="term" value="P:regulation of gene expression"/>
    <property type="evidence" value="ECO:0007669"/>
    <property type="project" value="TreeGrafter"/>
</dbReference>
<dbReference type="InterPro" id="IPR011009">
    <property type="entry name" value="Kinase-like_dom_sf"/>
</dbReference>
<dbReference type="PANTHER" id="PTHR24056">
    <property type="entry name" value="CELL DIVISION PROTEIN KINASE"/>
    <property type="match status" value="1"/>
</dbReference>
<keyword evidence="4" id="KW-0547">Nucleotide-binding</keyword>
<keyword evidence="9" id="KW-1185">Reference proteome</keyword>
<evidence type="ECO:0000313" key="9">
    <source>
        <dbReference type="Proteomes" id="UP000236316"/>
    </source>
</evidence>
<dbReference type="Gene3D" id="1.10.510.10">
    <property type="entry name" value="Transferase(Phosphotransferase) domain 1"/>
    <property type="match status" value="1"/>
</dbReference>
<dbReference type="Gene3D" id="3.30.200.20">
    <property type="entry name" value="Phosphorylase Kinase, domain 1"/>
    <property type="match status" value="1"/>
</dbReference>
<keyword evidence="6" id="KW-0067">ATP-binding</keyword>
<dbReference type="PROSITE" id="PS00108">
    <property type="entry name" value="PROTEIN_KINASE_ST"/>
    <property type="match status" value="1"/>
</dbReference>
<evidence type="ECO:0000256" key="4">
    <source>
        <dbReference type="ARBA" id="ARBA00022741"/>
    </source>
</evidence>
<dbReference type="SUPFAM" id="SSF56112">
    <property type="entry name" value="Protein kinase-like (PK-like)"/>
    <property type="match status" value="1"/>
</dbReference>
<dbReference type="GO" id="GO:0000307">
    <property type="term" value="C:cyclin-dependent protein kinase holoenzyme complex"/>
    <property type="evidence" value="ECO:0007669"/>
    <property type="project" value="TreeGrafter"/>
</dbReference>
<dbReference type="EMBL" id="LT906555">
    <property type="protein sequence ID" value="SNW62520.1"/>
    <property type="molecule type" value="Genomic_DNA"/>
</dbReference>
<evidence type="ECO:0000259" key="7">
    <source>
        <dbReference type="PROSITE" id="PS50011"/>
    </source>
</evidence>
<dbReference type="InterPro" id="IPR008271">
    <property type="entry name" value="Ser/Thr_kinase_AS"/>
</dbReference>
<dbReference type="OrthoDB" id="8955at10239"/>
<dbReference type="PANTHER" id="PTHR24056:SF550">
    <property type="entry name" value="CHROMOSOME UNDETERMINED SCAFFOLD_44, WHOLE GENOME SHOTGUN SEQUENCE"/>
    <property type="match status" value="1"/>
</dbReference>
<protein>
    <submittedName>
        <fullName evidence="8">Protein kinase</fullName>
    </submittedName>
</protein>
<organism evidence="8">
    <name type="scientific">Orpheovirus IHUMI-LCC2</name>
    <dbReference type="NCBI Taxonomy" id="2023057"/>
    <lineage>
        <taxon>Viruses</taxon>
        <taxon>Varidnaviria</taxon>
        <taxon>Bamfordvirae</taxon>
        <taxon>Nucleocytoviricota</taxon>
        <taxon>Megaviricetes</taxon>
        <taxon>Pimascovirales</taxon>
        <taxon>Ocovirineae</taxon>
        <taxon>Orpheoviridae</taxon>
        <taxon>Alphaorpheovirus</taxon>
        <taxon>Alphaorpheovirus massiliense</taxon>
    </lineage>
</organism>
<dbReference type="InterPro" id="IPR050108">
    <property type="entry name" value="CDK"/>
</dbReference>
<dbReference type="GeneID" id="35382424"/>
<keyword evidence="3" id="KW-0808">Transferase</keyword>
<feature type="domain" description="Protein kinase" evidence="7">
    <location>
        <begin position="8"/>
        <end position="292"/>
    </location>
</feature>
<evidence type="ECO:0000256" key="5">
    <source>
        <dbReference type="ARBA" id="ARBA00022777"/>
    </source>
</evidence>
<dbReference type="SMART" id="SM00220">
    <property type="entry name" value="S_TKc"/>
    <property type="match status" value="1"/>
</dbReference>
<evidence type="ECO:0000256" key="1">
    <source>
        <dbReference type="ARBA" id="ARBA00006485"/>
    </source>
</evidence>
<dbReference type="RefSeq" id="YP_009448822.1">
    <property type="nucleotide sequence ID" value="NC_036594.1"/>
</dbReference>
<comment type="similarity">
    <text evidence="1">Belongs to the protein kinase superfamily. CMGC Ser/Thr protein kinase family. CDC2/CDKX subfamily.</text>
</comment>
<dbReference type="FunFam" id="1.10.510.10:FF:000624">
    <property type="entry name" value="Mitogen-activated protein kinase"/>
    <property type="match status" value="1"/>
</dbReference>
<gene>
    <name evidence="8" type="ORF">ORPV_616</name>
</gene>
<keyword evidence="5 8" id="KW-0418">Kinase</keyword>
<keyword evidence="2" id="KW-0723">Serine/threonine-protein kinase</keyword>
<dbReference type="GO" id="GO:0005524">
    <property type="term" value="F:ATP binding"/>
    <property type="evidence" value="ECO:0007669"/>
    <property type="project" value="UniProtKB-KW"/>
</dbReference>
<name>A0A2I2L4T9_9VIRU</name>
<accession>A0A2I2L4T9</accession>
<dbReference type="InterPro" id="IPR000719">
    <property type="entry name" value="Prot_kinase_dom"/>
</dbReference>
<proteinExistence type="inferred from homology"/>
<dbReference type="PROSITE" id="PS50011">
    <property type="entry name" value="PROTEIN_KINASE_DOM"/>
    <property type="match status" value="1"/>
</dbReference>
<dbReference type="KEGG" id="vg:35382424"/>
<reference evidence="8" key="1">
    <citation type="submission" date="2017-08" db="EMBL/GenBank/DDBJ databases">
        <authorList>
            <consortium name="Urmite Genomes"/>
        </authorList>
    </citation>
    <scope>NUCLEOTIDE SEQUENCE [LARGE SCALE GENOMIC DNA]</scope>
    <source>
        <strain evidence="8">IHUMI-LCC2</strain>
    </source>
</reference>
<dbReference type="Pfam" id="PF00069">
    <property type="entry name" value="Pkinase"/>
    <property type="match status" value="1"/>
</dbReference>
<sequence length="299" mass="34284">MEDNNYSYDSDENIDDDDSACIFDEENIRITNIQGVLYVMKMGNDISLNHEANMLSRLNHPNIIKFYGMYGKGNQKHLLLEYMYSDLSKYINNMGKLQPLSIKNYMWQLLRGIQYCHSQGIIHRDIKPANLLIDTQGHIKLADFGNAVIYQGPNFDMPISVGTSGYTPPDVLLGNSRYAGDIDMWGLGCVLGEMLIGQPLLDVSGCESQYEEMAKIFDLIGVPNQNNSLYFQQFPSYAQYMSMYLQYPRPVSDSLALILQLDDASRNFLIKFLQYSPSYRISINDALNDPYFNDFPYKY</sequence>
<evidence type="ECO:0000256" key="6">
    <source>
        <dbReference type="ARBA" id="ARBA00022840"/>
    </source>
</evidence>
<dbReference type="GO" id="GO:0007165">
    <property type="term" value="P:signal transduction"/>
    <property type="evidence" value="ECO:0007669"/>
    <property type="project" value="TreeGrafter"/>
</dbReference>
<evidence type="ECO:0000313" key="8">
    <source>
        <dbReference type="EMBL" id="SNW62520.1"/>
    </source>
</evidence>
<dbReference type="GO" id="GO:0030332">
    <property type="term" value="F:cyclin binding"/>
    <property type="evidence" value="ECO:0007669"/>
    <property type="project" value="TreeGrafter"/>
</dbReference>
<dbReference type="GO" id="GO:0004693">
    <property type="term" value="F:cyclin-dependent protein serine/threonine kinase activity"/>
    <property type="evidence" value="ECO:0007669"/>
    <property type="project" value="TreeGrafter"/>
</dbReference>
<evidence type="ECO:0000256" key="2">
    <source>
        <dbReference type="ARBA" id="ARBA00022527"/>
    </source>
</evidence>
<dbReference type="Proteomes" id="UP000236316">
    <property type="component" value="Segment"/>
</dbReference>